<accession>A0A975BQV2</accession>
<organism evidence="1 2">
    <name type="scientific">Desulfonema magnum</name>
    <dbReference type="NCBI Taxonomy" id="45655"/>
    <lineage>
        <taxon>Bacteria</taxon>
        <taxon>Pseudomonadati</taxon>
        <taxon>Thermodesulfobacteriota</taxon>
        <taxon>Desulfobacteria</taxon>
        <taxon>Desulfobacterales</taxon>
        <taxon>Desulfococcaceae</taxon>
        <taxon>Desulfonema</taxon>
    </lineage>
</organism>
<dbReference type="KEGG" id="dmm:dnm_057750"/>
<proteinExistence type="predicted"/>
<keyword evidence="2" id="KW-1185">Reference proteome</keyword>
<gene>
    <name evidence="1" type="ORF">dnm_057750</name>
</gene>
<reference evidence="1" key="1">
    <citation type="journal article" date="2021" name="Microb. Physiol.">
        <title>Proteogenomic Insights into the Physiology of Marine, Sulfate-Reducing, Filamentous Desulfonema limicola and Desulfonema magnum.</title>
        <authorList>
            <person name="Schnaars V."/>
            <person name="Wohlbrand L."/>
            <person name="Scheve S."/>
            <person name="Hinrichs C."/>
            <person name="Reinhardt R."/>
            <person name="Rabus R."/>
        </authorList>
    </citation>
    <scope>NUCLEOTIDE SEQUENCE</scope>
    <source>
        <strain evidence="1">4be13</strain>
    </source>
</reference>
<name>A0A975BQV2_9BACT</name>
<dbReference type="EMBL" id="CP061800">
    <property type="protein sequence ID" value="QTA89718.1"/>
    <property type="molecule type" value="Genomic_DNA"/>
</dbReference>
<evidence type="ECO:0000313" key="1">
    <source>
        <dbReference type="EMBL" id="QTA89718.1"/>
    </source>
</evidence>
<dbReference type="AlphaFoldDB" id="A0A975BQV2"/>
<sequence length="65" mass="7458">MEAEICHRRGGCFPFSENITESFMMIRICRTGLQIPSGSLRLMQMGCSLFSGNIIEFFYDDNNQL</sequence>
<evidence type="ECO:0000313" key="2">
    <source>
        <dbReference type="Proteomes" id="UP000663722"/>
    </source>
</evidence>
<dbReference type="Proteomes" id="UP000663722">
    <property type="component" value="Chromosome"/>
</dbReference>
<protein>
    <submittedName>
        <fullName evidence="1">Uncharacterized protein</fullName>
    </submittedName>
</protein>